<evidence type="ECO:0000259" key="5">
    <source>
        <dbReference type="PROSITE" id="PS51918"/>
    </source>
</evidence>
<evidence type="ECO:0000256" key="3">
    <source>
        <dbReference type="ARBA" id="ARBA00023004"/>
    </source>
</evidence>
<evidence type="ECO:0000256" key="4">
    <source>
        <dbReference type="ARBA" id="ARBA00023014"/>
    </source>
</evidence>
<keyword evidence="4" id="KW-0411">Iron-sulfur</keyword>
<organism evidence="6">
    <name type="scientific">Dehalogenimonas sp. 4OHTPN</name>
    <dbReference type="NCBI Taxonomy" id="3166643"/>
    <lineage>
        <taxon>Bacteria</taxon>
        <taxon>Bacillati</taxon>
        <taxon>Chloroflexota</taxon>
        <taxon>Dehalococcoidia</taxon>
        <taxon>Dehalococcoidales</taxon>
        <taxon>Dehalococcoidaceae</taxon>
        <taxon>Dehalogenimonas</taxon>
    </lineage>
</organism>
<name>A0AAU8GBL1_9CHLR</name>
<dbReference type="RefSeq" id="WP_353715342.1">
    <property type="nucleotide sequence ID" value="NZ_CP159307.1"/>
</dbReference>
<feature type="domain" description="Radical SAM core" evidence="5">
    <location>
        <begin position="1"/>
        <end position="205"/>
    </location>
</feature>
<dbReference type="Pfam" id="PF04055">
    <property type="entry name" value="Radical_SAM"/>
    <property type="match status" value="1"/>
</dbReference>
<sequence length="441" mass="49320">MVNLVIARSCTNTCPYCFEVSEREKGKQNLISAENAVKVAEWARRANLAALSFLGGEPFLHPELGKMVRLFRKASPNTNLRVLTGGVFNKDLLETLSPHDVGLVFNVNEPRDYQNPKHFNKVIRNIELAISRGFNVVLGFNVWRLDFDTGFMPGLAARLARTKFCWTVANPIKDHRSNVVSREEYARLADRCFEMLRIASGYGLEAMLDCPVPPCFFKDSQLGWIAQYHPKTVANLGVCNPIMDITPELEVIRCFALSGMPRIKLVDFNNEREIREWFVKNVDDRLLQGGCFDECASCVHFSAGRCYGGCLAWHSQVGDAGAKPLALQLIENMAQALENENPELAIEYYSKATNWIKTDIAKYSAAVAASELGHWRRVLAFATEADQMTANREMKEELRKLLADLPSEVFDQSVSGDPRMLSYVNCPQPSTVGTTPAPPAC</sequence>
<dbReference type="CDD" id="cd01335">
    <property type="entry name" value="Radical_SAM"/>
    <property type="match status" value="1"/>
</dbReference>
<dbReference type="EMBL" id="CP159307">
    <property type="protein sequence ID" value="XCH34160.1"/>
    <property type="molecule type" value="Genomic_DNA"/>
</dbReference>
<keyword evidence="3" id="KW-0408">Iron</keyword>
<dbReference type="InterPro" id="IPR013785">
    <property type="entry name" value="Aldolase_TIM"/>
</dbReference>
<dbReference type="AlphaFoldDB" id="A0AAU8GBL1"/>
<gene>
    <name evidence="6" type="ORF">ABV300_01210</name>
</gene>
<dbReference type="GO" id="GO:0003824">
    <property type="term" value="F:catalytic activity"/>
    <property type="evidence" value="ECO:0007669"/>
    <property type="project" value="InterPro"/>
</dbReference>
<reference evidence="6" key="1">
    <citation type="submission" date="2024-06" db="EMBL/GenBank/DDBJ databases">
        <title>A Novel Isolate, Dehalogenimonas sp. Strain 4OHTPN, Dechlorinates Aromatic 4 Hydroxy chlorothalonil by a Novel Reductive Dehalogenase.</title>
        <authorList>
            <person name="Liu G."/>
        </authorList>
    </citation>
    <scope>NUCLEOTIDE SEQUENCE</scope>
    <source>
        <strain evidence="6">4OHTPN</strain>
    </source>
</reference>
<keyword evidence="1" id="KW-0949">S-adenosyl-L-methionine</keyword>
<evidence type="ECO:0000256" key="2">
    <source>
        <dbReference type="ARBA" id="ARBA00022723"/>
    </source>
</evidence>
<dbReference type="InterPro" id="IPR058240">
    <property type="entry name" value="rSAM_sf"/>
</dbReference>
<dbReference type="InterPro" id="IPR050377">
    <property type="entry name" value="Radical_SAM_PqqE_MftC-like"/>
</dbReference>
<dbReference type="GO" id="GO:0051536">
    <property type="term" value="F:iron-sulfur cluster binding"/>
    <property type="evidence" value="ECO:0007669"/>
    <property type="project" value="UniProtKB-KW"/>
</dbReference>
<dbReference type="SUPFAM" id="SSF102114">
    <property type="entry name" value="Radical SAM enzymes"/>
    <property type="match status" value="1"/>
</dbReference>
<proteinExistence type="predicted"/>
<accession>A0AAU8GBL1</accession>
<dbReference type="SFLD" id="SFLDS00029">
    <property type="entry name" value="Radical_SAM"/>
    <property type="match status" value="1"/>
</dbReference>
<dbReference type="InterPro" id="IPR007197">
    <property type="entry name" value="rSAM"/>
</dbReference>
<evidence type="ECO:0000313" key="6">
    <source>
        <dbReference type="EMBL" id="XCH34160.1"/>
    </source>
</evidence>
<dbReference type="GO" id="GO:0046872">
    <property type="term" value="F:metal ion binding"/>
    <property type="evidence" value="ECO:0007669"/>
    <property type="project" value="UniProtKB-KW"/>
</dbReference>
<dbReference type="PANTHER" id="PTHR11228">
    <property type="entry name" value="RADICAL SAM DOMAIN PROTEIN"/>
    <property type="match status" value="1"/>
</dbReference>
<dbReference type="PANTHER" id="PTHR11228:SF7">
    <property type="entry name" value="PQQA PEPTIDE CYCLASE"/>
    <property type="match status" value="1"/>
</dbReference>
<keyword evidence="2" id="KW-0479">Metal-binding</keyword>
<evidence type="ECO:0000256" key="1">
    <source>
        <dbReference type="ARBA" id="ARBA00022691"/>
    </source>
</evidence>
<dbReference type="SFLD" id="SFLDG01067">
    <property type="entry name" value="SPASM/twitch_domain_containing"/>
    <property type="match status" value="1"/>
</dbReference>
<dbReference type="Gene3D" id="3.20.20.70">
    <property type="entry name" value="Aldolase class I"/>
    <property type="match status" value="1"/>
</dbReference>
<dbReference type="PROSITE" id="PS51918">
    <property type="entry name" value="RADICAL_SAM"/>
    <property type="match status" value="1"/>
</dbReference>
<protein>
    <submittedName>
        <fullName evidence="6">Radical SAM protein</fullName>
    </submittedName>
</protein>